<name>A0A200Q7Q6_MACCD</name>
<feature type="region of interest" description="Disordered" evidence="2">
    <location>
        <begin position="292"/>
        <end position="355"/>
    </location>
</feature>
<dbReference type="EMBL" id="MVGT01002800">
    <property type="protein sequence ID" value="OVA06509.1"/>
    <property type="molecule type" value="Genomic_DNA"/>
</dbReference>
<feature type="compositionally biased region" description="Low complexity" evidence="2">
    <location>
        <begin position="384"/>
        <end position="421"/>
    </location>
</feature>
<proteinExistence type="predicted"/>
<feature type="compositionally biased region" description="Basic residues" evidence="2">
    <location>
        <begin position="494"/>
        <end position="504"/>
    </location>
</feature>
<feature type="region of interest" description="Disordered" evidence="2">
    <location>
        <begin position="858"/>
        <end position="912"/>
    </location>
</feature>
<reference evidence="4 5" key="1">
    <citation type="journal article" date="2017" name="Mol. Plant">
        <title>The Genome of Medicinal Plant Macleaya cordata Provides New Insights into Benzylisoquinoline Alkaloids Metabolism.</title>
        <authorList>
            <person name="Liu X."/>
            <person name="Liu Y."/>
            <person name="Huang P."/>
            <person name="Ma Y."/>
            <person name="Qing Z."/>
            <person name="Tang Q."/>
            <person name="Cao H."/>
            <person name="Cheng P."/>
            <person name="Zheng Y."/>
            <person name="Yuan Z."/>
            <person name="Zhou Y."/>
            <person name="Liu J."/>
            <person name="Tang Z."/>
            <person name="Zhuo Y."/>
            <person name="Zhang Y."/>
            <person name="Yu L."/>
            <person name="Huang J."/>
            <person name="Yang P."/>
            <person name="Peng Q."/>
            <person name="Zhang J."/>
            <person name="Jiang W."/>
            <person name="Zhang Z."/>
            <person name="Lin K."/>
            <person name="Ro D.K."/>
            <person name="Chen X."/>
            <person name="Xiong X."/>
            <person name="Shang Y."/>
            <person name="Huang S."/>
            <person name="Zeng J."/>
        </authorList>
    </citation>
    <scope>NUCLEOTIDE SEQUENCE [LARGE SCALE GENOMIC DNA]</scope>
    <source>
        <strain evidence="5">cv. BLH2017</strain>
        <tissue evidence="4">Root</tissue>
    </source>
</reference>
<dbReference type="Pfam" id="PF00098">
    <property type="entry name" value="zf-CCHC"/>
    <property type="match status" value="2"/>
</dbReference>
<dbReference type="Proteomes" id="UP000195402">
    <property type="component" value="Unassembled WGS sequence"/>
</dbReference>
<evidence type="ECO:0000259" key="3">
    <source>
        <dbReference type="PROSITE" id="PS50158"/>
    </source>
</evidence>
<feature type="compositionally biased region" description="Basic and acidic residues" evidence="2">
    <location>
        <begin position="809"/>
        <end position="827"/>
    </location>
</feature>
<feature type="domain" description="CCHC-type" evidence="3">
    <location>
        <begin position="364"/>
        <end position="379"/>
    </location>
</feature>
<feature type="domain" description="CCHC-type" evidence="3">
    <location>
        <begin position="852"/>
        <end position="867"/>
    </location>
</feature>
<dbReference type="PROSITE" id="PS50158">
    <property type="entry name" value="ZF_CCHC"/>
    <property type="match status" value="2"/>
</dbReference>
<evidence type="ECO:0000256" key="2">
    <source>
        <dbReference type="SAM" id="MobiDB-lite"/>
    </source>
</evidence>
<evidence type="ECO:0000313" key="4">
    <source>
        <dbReference type="EMBL" id="OVA06509.1"/>
    </source>
</evidence>
<feature type="region of interest" description="Disordered" evidence="2">
    <location>
        <begin position="378"/>
        <end position="421"/>
    </location>
</feature>
<keyword evidence="5" id="KW-1185">Reference proteome</keyword>
<keyword evidence="1" id="KW-0863">Zinc-finger</keyword>
<dbReference type="OrthoDB" id="1936908at2759"/>
<sequence>MSGRRARGRGGRRGGRGARGNNDDVPTEEVNAPPTGVPPPPQQGGIGQGTGQNRTGGVNPQMPEWAVLRQMIAESVGAVVDARLDARLGARGPVAPAPVQAPVHVPQPPVVRVGAPTWMELHRHFLSLKPRTFGGSTDPLVAHQWIKEMEKTFRTFECPEEYKQRFAAFQLVEDALDWWESRSQDLDTTTLTWQQFQAMFFDQYFPQSARMAMEKEFQDLRQKDDQTVVEFEREFSRLALYAPGLIPTEQSKIQKFLRGLNRQISRHIIGQPSFDTFPKVVECARLHDQEIQEARRKRSEKAEAKPVDKRDQKNGQGQQGKNRDNRGYWKRQKTEEKDTGAVVPAQPETLRTEEGSRRVIKGPCYACGEIGHRAADCPRGNGVQGARQNQQPRQNGQGQARPQPAPNQERQPQGQPYGQHQGCGLDRTHLCFVDMLEHSVEGRELESMFVSYRLLMVPPEMPSSHRVRAADPKGLVRFLILLFLYLRIMSGRRARGRGGRRGGRGARGNNDDVPTEEVNAPPTGVPPPPQQGGIGQGTGQNRTGGVNPQMPEWAVLRQMIAESVGAVVDARLDARLGARGPVAPAPVQAPVQVPQPPVVRVGAPTWMELHRHFLSLKPRTFGGSTDPLVAHQWIKEMEKTFRTFECPEEYKQRFAAFQLVEDALDWWESRSQDLDTTTLTWQQFQAMFFDQYFPQSARMAMEKEFQDLRQKDDQTVVEFEREFSRLALYAPGLIPTEQSKIQKFLRGLNRQISRHIIGQPSFDTFPKVVECARLHDQEIQEARRKRSEKAEAKPVDKRDQKNGQGQQGKNRDNRGYWKRQKTEEKDTGAVVPAQPETLRTEEGSRRVIKGPCYACGEIGHRAADCPRGNGVQGARQNQQPRQNGQGQARPQPAPNQERQPQGQPYGQHQAFG</sequence>
<dbReference type="InParanoid" id="A0A200Q7Q6"/>
<feature type="compositionally biased region" description="Basic and acidic residues" evidence="2">
    <location>
        <begin position="321"/>
        <end position="339"/>
    </location>
</feature>
<comment type="caution">
    <text evidence="4">The sequence shown here is derived from an EMBL/GenBank/DDBJ whole genome shotgun (WGS) entry which is preliminary data.</text>
</comment>
<organism evidence="4 5">
    <name type="scientific">Macleaya cordata</name>
    <name type="common">Five-seeded plume-poppy</name>
    <name type="synonym">Bocconia cordata</name>
    <dbReference type="NCBI Taxonomy" id="56857"/>
    <lineage>
        <taxon>Eukaryota</taxon>
        <taxon>Viridiplantae</taxon>
        <taxon>Streptophyta</taxon>
        <taxon>Embryophyta</taxon>
        <taxon>Tracheophyta</taxon>
        <taxon>Spermatophyta</taxon>
        <taxon>Magnoliopsida</taxon>
        <taxon>Ranunculales</taxon>
        <taxon>Papaveraceae</taxon>
        <taxon>Papaveroideae</taxon>
        <taxon>Macleaya</taxon>
    </lineage>
</organism>
<feature type="compositionally biased region" description="Low complexity" evidence="2">
    <location>
        <begin position="872"/>
        <end position="896"/>
    </location>
</feature>
<evidence type="ECO:0000313" key="5">
    <source>
        <dbReference type="Proteomes" id="UP000195402"/>
    </source>
</evidence>
<dbReference type="InterPro" id="IPR036875">
    <property type="entry name" value="Znf_CCHC_sf"/>
</dbReference>
<feature type="region of interest" description="Disordered" evidence="2">
    <location>
        <begin position="780"/>
        <end position="844"/>
    </location>
</feature>
<dbReference type="InterPro" id="IPR005162">
    <property type="entry name" value="Retrotrans_gag_dom"/>
</dbReference>
<feature type="region of interest" description="Disordered" evidence="2">
    <location>
        <begin position="494"/>
        <end position="548"/>
    </location>
</feature>
<feature type="compositionally biased region" description="Basic residues" evidence="2">
    <location>
        <begin position="1"/>
        <end position="16"/>
    </location>
</feature>
<dbReference type="AlphaFoldDB" id="A0A200Q7Q6"/>
<feature type="compositionally biased region" description="Basic and acidic residues" evidence="2">
    <location>
        <begin position="292"/>
        <end position="313"/>
    </location>
</feature>
<feature type="region of interest" description="Disordered" evidence="2">
    <location>
        <begin position="1"/>
        <end position="60"/>
    </location>
</feature>
<evidence type="ECO:0000256" key="1">
    <source>
        <dbReference type="PROSITE-ProRule" id="PRU00047"/>
    </source>
</evidence>
<dbReference type="SUPFAM" id="SSF57756">
    <property type="entry name" value="Retrovirus zinc finger-like domains"/>
    <property type="match status" value="2"/>
</dbReference>
<protein>
    <submittedName>
        <fullName evidence="4">Zinc finger protein</fullName>
    </submittedName>
</protein>
<dbReference type="GO" id="GO:0003676">
    <property type="term" value="F:nucleic acid binding"/>
    <property type="evidence" value="ECO:0007669"/>
    <property type="project" value="InterPro"/>
</dbReference>
<feature type="compositionally biased region" description="Polar residues" evidence="2">
    <location>
        <begin position="897"/>
        <end position="906"/>
    </location>
</feature>
<dbReference type="PANTHER" id="PTHR33223:SF11">
    <property type="entry name" value="ELEMENT PROTEIN, PUTATIVE-RELATED"/>
    <property type="match status" value="1"/>
</dbReference>
<keyword evidence="1" id="KW-0862">Zinc</keyword>
<dbReference type="InterPro" id="IPR001878">
    <property type="entry name" value="Znf_CCHC"/>
</dbReference>
<dbReference type="PANTHER" id="PTHR33223">
    <property type="entry name" value="CCHC-TYPE DOMAIN-CONTAINING PROTEIN"/>
    <property type="match status" value="1"/>
</dbReference>
<feature type="compositionally biased region" description="Basic and acidic residues" evidence="2">
    <location>
        <begin position="780"/>
        <end position="801"/>
    </location>
</feature>
<dbReference type="GO" id="GO:0008270">
    <property type="term" value="F:zinc ion binding"/>
    <property type="evidence" value="ECO:0007669"/>
    <property type="project" value="UniProtKB-KW"/>
</dbReference>
<dbReference type="SMART" id="SM00343">
    <property type="entry name" value="ZnF_C2HC"/>
    <property type="match status" value="2"/>
</dbReference>
<gene>
    <name evidence="4" type="ORF">BVC80_671g4</name>
</gene>
<dbReference type="Pfam" id="PF03732">
    <property type="entry name" value="Retrotrans_gag"/>
    <property type="match status" value="2"/>
</dbReference>
<keyword evidence="1" id="KW-0479">Metal-binding</keyword>
<accession>A0A200Q7Q6</accession>